<feature type="transmembrane region" description="Helical" evidence="1">
    <location>
        <begin position="64"/>
        <end position="84"/>
    </location>
</feature>
<name>A0ABN1Y499_9ACTN</name>
<comment type="caution">
    <text evidence="2">The sequence shown here is derived from an EMBL/GenBank/DDBJ whole genome shotgun (WGS) entry which is preliminary data.</text>
</comment>
<gene>
    <name evidence="2" type="ORF">GCM10009639_34940</name>
</gene>
<sequence>MNATPEDLSRQAEREELARLLPAAAARGLSPHRHLLRKEHLLNAITEEQRPATAPRRPRLARRLALPFGLAVAAAGIALVALPGGQDGGPAGSTGSLGRITNVNYALEHTDDDVVTLTVQDSSKPVDTAQLQRDLDSLGVNSRVYVGDPNCQAAPPTPAPGPDDAANKDWLESRGWTMEGVVGTNRTVLSVRPDRIAAGTQLFLFFSHAPSGPAGELTMIAGLLVTPAPACMPVTAYQVPPAG</sequence>
<evidence type="ECO:0000313" key="3">
    <source>
        <dbReference type="Proteomes" id="UP001499863"/>
    </source>
</evidence>
<reference evidence="2 3" key="1">
    <citation type="journal article" date="2019" name="Int. J. Syst. Evol. Microbiol.">
        <title>The Global Catalogue of Microorganisms (GCM) 10K type strain sequencing project: providing services to taxonomists for standard genome sequencing and annotation.</title>
        <authorList>
            <consortium name="The Broad Institute Genomics Platform"/>
            <consortium name="The Broad Institute Genome Sequencing Center for Infectious Disease"/>
            <person name="Wu L."/>
            <person name="Ma J."/>
        </authorList>
    </citation>
    <scope>NUCLEOTIDE SEQUENCE [LARGE SCALE GENOMIC DNA]</scope>
    <source>
        <strain evidence="2 3">JCM 12393</strain>
    </source>
</reference>
<dbReference type="EMBL" id="BAAAKJ010000190">
    <property type="protein sequence ID" value="GAA1397498.1"/>
    <property type="molecule type" value="Genomic_DNA"/>
</dbReference>
<dbReference type="Proteomes" id="UP001499863">
    <property type="component" value="Unassembled WGS sequence"/>
</dbReference>
<organism evidence="2 3">
    <name type="scientific">Kitasatospora putterlickiae</name>
    <dbReference type="NCBI Taxonomy" id="221725"/>
    <lineage>
        <taxon>Bacteria</taxon>
        <taxon>Bacillati</taxon>
        <taxon>Actinomycetota</taxon>
        <taxon>Actinomycetes</taxon>
        <taxon>Kitasatosporales</taxon>
        <taxon>Streptomycetaceae</taxon>
        <taxon>Kitasatospora</taxon>
    </lineage>
</organism>
<evidence type="ECO:0000256" key="1">
    <source>
        <dbReference type="SAM" id="Phobius"/>
    </source>
</evidence>
<keyword evidence="3" id="KW-1185">Reference proteome</keyword>
<evidence type="ECO:0000313" key="2">
    <source>
        <dbReference type="EMBL" id="GAA1397498.1"/>
    </source>
</evidence>
<keyword evidence="1" id="KW-1133">Transmembrane helix</keyword>
<protein>
    <submittedName>
        <fullName evidence="2">Uncharacterized protein</fullName>
    </submittedName>
</protein>
<accession>A0ABN1Y499</accession>
<keyword evidence="1" id="KW-0812">Transmembrane</keyword>
<proteinExistence type="predicted"/>
<dbReference type="RefSeq" id="WP_344336101.1">
    <property type="nucleotide sequence ID" value="NZ_BAAAKJ010000190.1"/>
</dbReference>
<keyword evidence="1" id="KW-0472">Membrane</keyword>